<organism evidence="1 2">
    <name type="scientific">Allomeiothermus silvanus (strain ATCC 700542 / DSM 9946 / NBRC 106475 / NCIMB 13440 / VI-R2)</name>
    <name type="common">Thermus silvanus</name>
    <dbReference type="NCBI Taxonomy" id="526227"/>
    <lineage>
        <taxon>Bacteria</taxon>
        <taxon>Thermotogati</taxon>
        <taxon>Deinococcota</taxon>
        <taxon>Deinococci</taxon>
        <taxon>Thermales</taxon>
        <taxon>Thermaceae</taxon>
        <taxon>Allomeiothermus</taxon>
    </lineage>
</organism>
<dbReference type="STRING" id="526227.Mesil_1381"/>
<keyword evidence="2" id="KW-1185">Reference proteome</keyword>
<protein>
    <submittedName>
        <fullName evidence="1">Uncharacterized protein</fullName>
    </submittedName>
</protein>
<dbReference type="Proteomes" id="UP000001916">
    <property type="component" value="Chromosome"/>
</dbReference>
<evidence type="ECO:0000313" key="1">
    <source>
        <dbReference type="EMBL" id="ADH63274.1"/>
    </source>
</evidence>
<dbReference type="eggNOG" id="ENOG502ZA5D">
    <property type="taxonomic scope" value="Bacteria"/>
</dbReference>
<dbReference type="AlphaFoldDB" id="D7BEN1"/>
<name>D7BEN1_ALLS1</name>
<dbReference type="EMBL" id="CP002042">
    <property type="protein sequence ID" value="ADH63274.1"/>
    <property type="molecule type" value="Genomic_DNA"/>
</dbReference>
<dbReference type="HOGENOM" id="CLU_461340_0_0_0"/>
<dbReference type="OrthoDB" id="29183at2"/>
<proteinExistence type="predicted"/>
<gene>
    <name evidence="1" type="ordered locus">Mesil_1381</name>
</gene>
<reference evidence="1 2" key="1">
    <citation type="journal article" date="2010" name="Stand. Genomic Sci.">
        <title>Complete genome sequence of Meiothermus silvanus type strain (VI-R2).</title>
        <authorList>
            <person name="Sikorski J."/>
            <person name="Tindall B.J."/>
            <person name="Lowry S."/>
            <person name="Lucas S."/>
            <person name="Nolan M."/>
            <person name="Copeland A."/>
            <person name="Glavina Del Rio T."/>
            <person name="Tice H."/>
            <person name="Cheng J.F."/>
            <person name="Han C."/>
            <person name="Pitluck S."/>
            <person name="Liolios K."/>
            <person name="Ivanova N."/>
            <person name="Mavromatis K."/>
            <person name="Mikhailova N."/>
            <person name="Pati A."/>
            <person name="Goodwin L."/>
            <person name="Chen A."/>
            <person name="Palaniappan K."/>
            <person name="Land M."/>
            <person name="Hauser L."/>
            <person name="Chang Y.J."/>
            <person name="Jeffries C.D."/>
            <person name="Rohde M."/>
            <person name="Goker M."/>
            <person name="Woyke T."/>
            <person name="Bristow J."/>
            <person name="Eisen J.A."/>
            <person name="Markowitz V."/>
            <person name="Hugenholtz P."/>
            <person name="Kyrpides N.C."/>
            <person name="Klenk H.P."/>
            <person name="Lapidus A."/>
        </authorList>
    </citation>
    <scope>NUCLEOTIDE SEQUENCE [LARGE SCALE GENOMIC DNA]</scope>
    <source>
        <strain evidence="2">ATCC 700542 / DSM 9946 / VI-R2</strain>
    </source>
</reference>
<sequence length="605" mass="68124">MSAGLAELVELYEYKVDDLTAGREPKGGRASVVRLRQLLIKLAHQGPHAKRFRQADARFRSLNQIQRNLSEVFAEPPPTELSSVFVEEEPQVVPDGPSPERQALEALTQSVYWLRLEHDLERQVKPLLSGKREELRLIYALLQNLEAYSKTPQFAQDYNLSRFTLSQAIPAISDPLVSLEDPEVAKALLLELFKEAYRLPERLRLPPEETVAYLRRFMRRVIESEGALRPQGTGRRTSVESLRRALEEAQRMQLPISEIRALEERLQAVAAEERRMLLVLEEDRQRFHQASERLAALLYRHLPTPRGEAPLPQIPARILWGQDPNLRQEAISPEDAVVTLRLLPARLSLGGLEILLSETAGEFMLSLEGTDYPLDPAKPLTIRAGSFELWAIRYTTYLHLRLEPREGAHISTLLAEGRVLAHLLRPTEHFAYLRLLRAFSARLKGPIDPLNFGPESAQRYGEATPEALQDFARKGLEVVRGRISSGSNWQLLMEEVASQLRLEREGRALAQALSDWTGHRPPTRDTLGGVGAATLSEAPASVRLGSVVLSLRYQEDTVYVATAAQVPRRLDDLLVWSVPEGMGVLAREGLRVAYLLLPNTQFESA</sequence>
<evidence type="ECO:0000313" key="2">
    <source>
        <dbReference type="Proteomes" id="UP000001916"/>
    </source>
</evidence>
<dbReference type="KEGG" id="msv:Mesil_1381"/>
<accession>D7BEN1</accession>
<dbReference type="RefSeq" id="WP_013157843.1">
    <property type="nucleotide sequence ID" value="NC_014212.1"/>
</dbReference>